<dbReference type="EMBL" id="ATLK01000001">
    <property type="protein sequence ID" value="KFF30817.1"/>
    <property type="molecule type" value="Genomic_DNA"/>
</dbReference>
<feature type="region of interest" description="Disordered" evidence="1">
    <location>
        <begin position="219"/>
        <end position="263"/>
    </location>
</feature>
<comment type="caution">
    <text evidence="2">The sequence shown here is derived from an EMBL/GenBank/DDBJ whole genome shotgun (WGS) entry which is preliminary data.</text>
</comment>
<dbReference type="eggNOG" id="ENOG5031SQ3">
    <property type="taxonomic scope" value="Bacteria"/>
</dbReference>
<evidence type="ECO:0000256" key="1">
    <source>
        <dbReference type="SAM" id="MobiDB-lite"/>
    </source>
</evidence>
<proteinExistence type="predicted"/>
<keyword evidence="3" id="KW-1185">Reference proteome</keyword>
<dbReference type="STRING" id="1341695.BBOMB_0129"/>
<accession>A0A080N1U6</accession>
<evidence type="ECO:0000313" key="2">
    <source>
        <dbReference type="EMBL" id="KFF30817.1"/>
    </source>
</evidence>
<sequence length="263" mass="28653">MILNCYGGIIPPGTYDIIIAHGQTQIGTMADFATLVVKSEVEVNRGDAGDVIFRGGSLRCPGSLRCGRITGYGKLSVHGSLKCASLADFTGIIEADAIDCDTSLAVRGSLESDSVLVHETITVTGHVSTQYLEAEHVTLSALQTTMLPRFGMHDYAQRSTVSTIRADTVRMQTTTCQTIYAGAATLEKGAYAKRVYYRHTLSYDSSSYAAIIRREYRKSRSADIRSPRGDPRPRTTRTEHRPEGRGDNPNAHQSFLESRGAEA</sequence>
<dbReference type="AlphaFoldDB" id="A0A080N1U6"/>
<organism evidence="2 3">
    <name type="scientific">Bifidobacterium bombi DSM 19703</name>
    <dbReference type="NCBI Taxonomy" id="1341695"/>
    <lineage>
        <taxon>Bacteria</taxon>
        <taxon>Bacillati</taxon>
        <taxon>Actinomycetota</taxon>
        <taxon>Actinomycetes</taxon>
        <taxon>Bifidobacteriales</taxon>
        <taxon>Bifidobacteriaceae</taxon>
        <taxon>Bifidobacterium</taxon>
    </lineage>
</organism>
<name>A0A080N1U6_9BIFI</name>
<gene>
    <name evidence="2" type="ORF">BBOMB_0129</name>
</gene>
<reference evidence="2" key="1">
    <citation type="journal article" date="2014" name="Appl. Environ. Microbiol.">
        <title>Genomic encyclopedia of type strains of the genus Bifidobacterium.</title>
        <authorList>
            <person name="Milani C."/>
            <person name="Lugli G.A."/>
            <person name="Duranti S."/>
            <person name="Turroni F."/>
            <person name="Bottacini F."/>
            <person name="Mangifesta M."/>
            <person name="Sanchez B."/>
            <person name="Viappiani A."/>
            <person name="Mancabelli L."/>
            <person name="Taminiau B."/>
            <person name="Delcenserie V."/>
            <person name="Barrangou R."/>
            <person name="Margolles A."/>
            <person name="van Sinderen D."/>
            <person name="Ventura M."/>
        </authorList>
    </citation>
    <scope>NUCLEOTIDE SEQUENCE [LARGE SCALE GENOMIC DNA]</scope>
    <source>
        <strain evidence="2">DSM 19703</strain>
    </source>
</reference>
<dbReference type="OrthoDB" id="3232826at2"/>
<feature type="compositionally biased region" description="Basic and acidic residues" evidence="1">
    <location>
        <begin position="219"/>
        <end position="246"/>
    </location>
</feature>
<dbReference type="RefSeq" id="WP_044086314.1">
    <property type="nucleotide sequence ID" value="NZ_ATLK01000001.1"/>
</dbReference>
<dbReference type="Proteomes" id="UP000028730">
    <property type="component" value="Unassembled WGS sequence"/>
</dbReference>
<protein>
    <submittedName>
        <fullName evidence="2">Uncharacterized protein</fullName>
    </submittedName>
</protein>
<evidence type="ECO:0000313" key="3">
    <source>
        <dbReference type="Proteomes" id="UP000028730"/>
    </source>
</evidence>